<keyword evidence="1" id="KW-0472">Membrane</keyword>
<evidence type="ECO:0000256" key="1">
    <source>
        <dbReference type="SAM" id="Phobius"/>
    </source>
</evidence>
<gene>
    <name evidence="2" type="ORF">KJ970_14915</name>
</gene>
<sequence length="334" mass="36747">MTGIRAASGRRTTSIHAGRCLERCAGILIWRLADPSTLPVEALSAGAAGSAKRRRSKADTLLRIFGMGLGIGGFLLLAAGILGTRDVRHLTQRYITNPPGFSIRQTADELERALDQAWWRPLQPGLAPRLNRLADAIRQGRRTLMEAAVAYSNAGERMMEYGLPGRLIYGPEITRPIVEALARVSTRWHRTSLTYLHIQQVIAPYLEPVVDPSQRLVLTLKQAPPHHALLITVRNEAGQEIYATPPIPVGSTAEIPFRPGSILTLSDLTRPANDKPFQILEDISRPLEDLSEKRPLEFPVHGASFQIGFSGELAAAAPPWDRLPPAIRQELDMP</sequence>
<protein>
    <submittedName>
        <fullName evidence="2">Uncharacterized protein</fullName>
    </submittedName>
</protein>
<dbReference type="EMBL" id="JAHJDP010000087">
    <property type="protein sequence ID" value="MBU2692211.1"/>
    <property type="molecule type" value="Genomic_DNA"/>
</dbReference>
<comment type="caution">
    <text evidence="2">The sequence shown here is derived from an EMBL/GenBank/DDBJ whole genome shotgun (WGS) entry which is preliminary data.</text>
</comment>
<organism evidence="2 3">
    <name type="scientific">Eiseniibacteriota bacterium</name>
    <dbReference type="NCBI Taxonomy" id="2212470"/>
    <lineage>
        <taxon>Bacteria</taxon>
        <taxon>Candidatus Eiseniibacteriota</taxon>
    </lineage>
</organism>
<feature type="transmembrane region" description="Helical" evidence="1">
    <location>
        <begin position="61"/>
        <end position="83"/>
    </location>
</feature>
<accession>A0A948RXB5</accession>
<dbReference type="Proteomes" id="UP000777784">
    <property type="component" value="Unassembled WGS sequence"/>
</dbReference>
<name>A0A948RXB5_UNCEI</name>
<dbReference type="AlphaFoldDB" id="A0A948RXB5"/>
<evidence type="ECO:0000313" key="3">
    <source>
        <dbReference type="Proteomes" id="UP000777784"/>
    </source>
</evidence>
<keyword evidence="1" id="KW-1133">Transmembrane helix</keyword>
<proteinExistence type="predicted"/>
<evidence type="ECO:0000313" key="2">
    <source>
        <dbReference type="EMBL" id="MBU2692211.1"/>
    </source>
</evidence>
<reference evidence="2" key="1">
    <citation type="submission" date="2021-05" db="EMBL/GenBank/DDBJ databases">
        <title>Energy efficiency and biological interactions define the core microbiome of deep oligotrophic groundwater.</title>
        <authorList>
            <person name="Mehrshad M."/>
            <person name="Lopez-Fernandez M."/>
            <person name="Bell E."/>
            <person name="Bernier-Latmani R."/>
            <person name="Bertilsson S."/>
            <person name="Dopson M."/>
        </authorList>
    </citation>
    <scope>NUCLEOTIDE SEQUENCE</scope>
    <source>
        <strain evidence="2">Modern_marine.mb.64</strain>
    </source>
</reference>
<keyword evidence="1" id="KW-0812">Transmembrane</keyword>